<dbReference type="EMBL" id="BSOE01000037">
    <property type="protein sequence ID" value="GLR04451.1"/>
    <property type="molecule type" value="Genomic_DNA"/>
</dbReference>
<proteinExistence type="predicted"/>
<evidence type="ECO:0000313" key="1">
    <source>
        <dbReference type="EMBL" id="GLR04451.1"/>
    </source>
</evidence>
<name>A0ABQ5Y4R2_9VIBR</name>
<sequence length="230" mass="25955">MKVAIASSLVTVIGFFIAYASATANWKSQLLASIKLQASSDLNSFFTEVNSLITDLEIYAKDVIKSLDIIRSSTDENEKMFQASYLTQRGQEIDIKRKRLVSLSIQVHHFEGKYSSLFISVPSVLQSFRKAASALDDVSSVSWFYIPCAYRDDPHPVESYVNQIGKDKYEAFIRSVEKNRVLLSFYPGSAGGVLQSDVVPFNVFSLFNMFKNSRLFHSVFDEVRRAKKEG</sequence>
<protein>
    <submittedName>
        <fullName evidence="1">Uncharacterized protein</fullName>
    </submittedName>
</protein>
<dbReference type="Proteomes" id="UP001156669">
    <property type="component" value="Unassembled WGS sequence"/>
</dbReference>
<organism evidence="1 2">
    <name type="scientific">Vibrio hyugaensis</name>
    <dbReference type="NCBI Taxonomy" id="1534743"/>
    <lineage>
        <taxon>Bacteria</taxon>
        <taxon>Pseudomonadati</taxon>
        <taxon>Pseudomonadota</taxon>
        <taxon>Gammaproteobacteria</taxon>
        <taxon>Vibrionales</taxon>
        <taxon>Vibrionaceae</taxon>
        <taxon>Vibrio</taxon>
    </lineage>
</organism>
<evidence type="ECO:0000313" key="2">
    <source>
        <dbReference type="Proteomes" id="UP001156669"/>
    </source>
</evidence>
<keyword evidence="2" id="KW-1185">Reference proteome</keyword>
<comment type="caution">
    <text evidence="1">The sequence shown here is derived from an EMBL/GenBank/DDBJ whole genome shotgun (WGS) entry which is preliminary data.</text>
</comment>
<gene>
    <name evidence="1" type="ORF">GCM10007906_20390</name>
</gene>
<reference evidence="2" key="1">
    <citation type="journal article" date="2019" name="Int. J. Syst. Evol. Microbiol.">
        <title>The Global Catalogue of Microorganisms (GCM) 10K type strain sequencing project: providing services to taxonomists for standard genome sequencing and annotation.</title>
        <authorList>
            <consortium name="The Broad Institute Genomics Platform"/>
            <consortium name="The Broad Institute Genome Sequencing Center for Infectious Disease"/>
            <person name="Wu L."/>
            <person name="Ma J."/>
        </authorList>
    </citation>
    <scope>NUCLEOTIDE SEQUENCE [LARGE SCALE GENOMIC DNA]</scope>
    <source>
        <strain evidence="2">NBRC 110633</strain>
    </source>
</reference>
<accession>A0ABQ5Y4R2</accession>